<dbReference type="PANTHER" id="PTHR42850">
    <property type="entry name" value="METALLOPHOSPHOESTERASE"/>
    <property type="match status" value="1"/>
</dbReference>
<dbReference type="Gene3D" id="3.60.21.10">
    <property type="match status" value="1"/>
</dbReference>
<protein>
    <submittedName>
        <fullName evidence="3">Metallophosphoesterase family protein</fullName>
    </submittedName>
</protein>
<gene>
    <name evidence="3" type="ORF">WMW72_00475</name>
</gene>
<comment type="similarity">
    <text evidence="1">Belongs to the metallophosphoesterase superfamily. YfcE family.</text>
</comment>
<dbReference type="Proteomes" id="UP001469365">
    <property type="component" value="Unassembled WGS sequence"/>
</dbReference>
<dbReference type="InterPro" id="IPR024654">
    <property type="entry name" value="Calcineurin-like_PHP_lpxH"/>
</dbReference>
<dbReference type="InterPro" id="IPR029052">
    <property type="entry name" value="Metallo-depent_PP-like"/>
</dbReference>
<comment type="caution">
    <text evidence="3">The sequence shown here is derived from an EMBL/GenBank/DDBJ whole genome shotgun (WGS) entry which is preliminary data.</text>
</comment>
<evidence type="ECO:0000259" key="2">
    <source>
        <dbReference type="Pfam" id="PF12850"/>
    </source>
</evidence>
<dbReference type="PIRSF" id="PIRSF000883">
    <property type="entry name" value="Pesterase_MJ0912"/>
    <property type="match status" value="1"/>
</dbReference>
<organism evidence="3 4">
    <name type="scientific">Paenibacillus filicis</name>
    <dbReference type="NCBI Taxonomy" id="669464"/>
    <lineage>
        <taxon>Bacteria</taxon>
        <taxon>Bacillati</taxon>
        <taxon>Bacillota</taxon>
        <taxon>Bacilli</taxon>
        <taxon>Bacillales</taxon>
        <taxon>Paenibacillaceae</taxon>
        <taxon>Paenibacillus</taxon>
    </lineage>
</organism>
<keyword evidence="4" id="KW-1185">Reference proteome</keyword>
<proteinExistence type="inferred from homology"/>
<dbReference type="InterPro" id="IPR050126">
    <property type="entry name" value="Ap4A_hydrolase"/>
</dbReference>
<dbReference type="SUPFAM" id="SSF56300">
    <property type="entry name" value="Metallo-dependent phosphatases"/>
    <property type="match status" value="1"/>
</dbReference>
<reference evidence="3 4" key="1">
    <citation type="submission" date="2024-04" db="EMBL/GenBank/DDBJ databases">
        <title>draft genome sequnece of Paenibacillus filicis.</title>
        <authorList>
            <person name="Kim D.-U."/>
        </authorList>
    </citation>
    <scope>NUCLEOTIDE SEQUENCE [LARGE SCALE GENOMIC DNA]</scope>
    <source>
        <strain evidence="3 4">KACC14197</strain>
    </source>
</reference>
<name>A0ABU9DC09_9BACL</name>
<dbReference type="InterPro" id="IPR011152">
    <property type="entry name" value="Pesterase_MJ0912"/>
</dbReference>
<evidence type="ECO:0000256" key="1">
    <source>
        <dbReference type="ARBA" id="ARBA00008950"/>
    </source>
</evidence>
<dbReference type="EMBL" id="JBBPCC010000001">
    <property type="protein sequence ID" value="MEK8126381.1"/>
    <property type="molecule type" value="Genomic_DNA"/>
</dbReference>
<dbReference type="CDD" id="cd00838">
    <property type="entry name" value="MPP_superfamily"/>
    <property type="match status" value="1"/>
</dbReference>
<feature type="domain" description="Calcineurin-like phosphoesterase" evidence="2">
    <location>
        <begin position="3"/>
        <end position="199"/>
    </location>
</feature>
<dbReference type="RefSeq" id="WP_341413440.1">
    <property type="nucleotide sequence ID" value="NZ_JBBPCC010000001.1"/>
</dbReference>
<accession>A0ABU9DC09</accession>
<sequence length="249" mass="27627">MEKLAVIADIHSNVTALDAVLDHIRACGIRRVICLGDLVGKGPQPSEAVDRIMETCEVTVQGNWDHGIVRPQEKGTAQWQKDRLSPEQLEFLDDLPFSYDIYLSGRKVRLVHASSDSVYHRVTRKAGKKEKLGFFENTAATGPFLETDATPDIVGYGDLHVPFMQTLKTKRKGGLLLFNTGSVGAPYDGLPQACYAVLEGEVGGRKDAPFSLQWVRVPYDARRAVAIAETVGLPELERFRYEQLSGREQ</sequence>
<evidence type="ECO:0000313" key="4">
    <source>
        <dbReference type="Proteomes" id="UP001469365"/>
    </source>
</evidence>
<dbReference type="Pfam" id="PF12850">
    <property type="entry name" value="Metallophos_2"/>
    <property type="match status" value="1"/>
</dbReference>
<dbReference type="PANTHER" id="PTHR42850:SF2">
    <property type="entry name" value="BLL5683 PROTEIN"/>
    <property type="match status" value="1"/>
</dbReference>
<evidence type="ECO:0000313" key="3">
    <source>
        <dbReference type="EMBL" id="MEK8126381.1"/>
    </source>
</evidence>